<comment type="caution">
    <text evidence="2">The sequence shown here is derived from an EMBL/GenBank/DDBJ whole genome shotgun (WGS) entry which is preliminary data.</text>
</comment>
<dbReference type="EMBL" id="BRYB01006432">
    <property type="protein sequence ID" value="GMI57493.1"/>
    <property type="molecule type" value="Genomic_DNA"/>
</dbReference>
<feature type="transmembrane region" description="Helical" evidence="1">
    <location>
        <begin position="585"/>
        <end position="606"/>
    </location>
</feature>
<feature type="transmembrane region" description="Helical" evidence="1">
    <location>
        <begin position="503"/>
        <end position="523"/>
    </location>
</feature>
<reference evidence="2 3" key="1">
    <citation type="journal article" date="2023" name="Commun. Biol.">
        <title>Genome analysis of Parmales, the sister group of diatoms, reveals the evolutionary specialization of diatoms from phago-mixotrophs to photoautotrophs.</title>
        <authorList>
            <person name="Ban H."/>
            <person name="Sato S."/>
            <person name="Yoshikawa S."/>
            <person name="Yamada K."/>
            <person name="Nakamura Y."/>
            <person name="Ichinomiya M."/>
            <person name="Sato N."/>
            <person name="Blanc-Mathieu R."/>
            <person name="Endo H."/>
            <person name="Kuwata A."/>
            <person name="Ogata H."/>
        </authorList>
    </citation>
    <scope>NUCLEOTIDE SEQUENCE [LARGE SCALE GENOMIC DNA]</scope>
</reference>
<protein>
    <submittedName>
        <fullName evidence="2">Uncharacterized protein</fullName>
    </submittedName>
</protein>
<sequence>MVDDNILSILLDACKPLFDLVSSSDSNPSAMKPADLLMSTAKLIIAAGFKMQEQARQEMAEEDLGGGIFDHDVEDMRDFASKVASVSEPQVYDADERQQLDITLARFNAEISLKKYKTGTKLFSAEITDKGEVSVRLKLNVRAPPEQIVSYYMGNANQFAKHNNSYGSGFSLGERRSNHSLIAGGTIPFPQPFQDRAIVIKILWEKLDDDNFFVSQVASTHDSVPVPVNAMPASITRFIKLTRIGPSLTKYELVGSMNLNGSIPAHINKIVTVPYITRLPVNLVAFFTSVRHADAFNEGDGTVLGRLLFLQLHPHRQNRDLLNEKTLDVIRMTNVLRSAQAKYRFFDEFLFHIIRNAMKRGAVQTKFTVKTHLVALTANEAGRIARSLVSIIMANATAVAAVDEHIMTYPALGELDREFRWFRPMMEAIATELMDRVAIGIVPDLGRGTAFVVIFAMCAFQIFAKAGATALIAVTKPAWLWYYFLGDHGLHFAYRIARRDLVFFGPMPAAVSYVCAFPFRIMGKICTDFTGTPLFRLPLLGGGSYYAFCLASSQASVFAAVHVYVAHAPPPEGAGKLEPSTLWTGAAALAGAWLCTFLFFAFRIAVP</sequence>
<dbReference type="SUPFAM" id="SSF55961">
    <property type="entry name" value="Bet v1-like"/>
    <property type="match status" value="1"/>
</dbReference>
<gene>
    <name evidence="2" type="ORF">TeGR_g264</name>
</gene>
<dbReference type="Proteomes" id="UP001165060">
    <property type="component" value="Unassembled WGS sequence"/>
</dbReference>
<keyword evidence="1" id="KW-0472">Membrane</keyword>
<evidence type="ECO:0000313" key="3">
    <source>
        <dbReference type="Proteomes" id="UP001165060"/>
    </source>
</evidence>
<keyword evidence="3" id="KW-1185">Reference proteome</keyword>
<keyword evidence="1" id="KW-0812">Transmembrane</keyword>
<feature type="transmembrane region" description="Helical" evidence="1">
    <location>
        <begin position="450"/>
        <end position="473"/>
    </location>
</feature>
<dbReference type="Gene3D" id="3.30.530.20">
    <property type="match status" value="1"/>
</dbReference>
<keyword evidence="1" id="KW-1133">Transmembrane helix</keyword>
<evidence type="ECO:0000256" key="1">
    <source>
        <dbReference type="SAM" id="Phobius"/>
    </source>
</evidence>
<feature type="non-terminal residue" evidence="2">
    <location>
        <position position="607"/>
    </location>
</feature>
<accession>A0ABQ6NEB6</accession>
<dbReference type="InterPro" id="IPR023393">
    <property type="entry name" value="START-like_dom_sf"/>
</dbReference>
<evidence type="ECO:0000313" key="2">
    <source>
        <dbReference type="EMBL" id="GMI57493.1"/>
    </source>
</evidence>
<proteinExistence type="predicted"/>
<organism evidence="2 3">
    <name type="scientific">Tetraparma gracilis</name>
    <dbReference type="NCBI Taxonomy" id="2962635"/>
    <lineage>
        <taxon>Eukaryota</taxon>
        <taxon>Sar</taxon>
        <taxon>Stramenopiles</taxon>
        <taxon>Ochrophyta</taxon>
        <taxon>Bolidophyceae</taxon>
        <taxon>Parmales</taxon>
        <taxon>Triparmaceae</taxon>
        <taxon>Tetraparma</taxon>
    </lineage>
</organism>
<name>A0ABQ6NEB6_9STRA</name>